<sequence>MKLGLSTCTYTWNFGVANYPQPSHPFTLDVLFDKAFKHHIPVVQILDNIVPLHLFSDSDLYDIRKSADAHCLQLEIGTRGITPHILKQYLHIAEITGSTLVRTIMDGDGAHPSVSEGISWIEEVLPSYEAAGISLAIENHDLRHVAELKELTETIDSPYLGTCIDCVNSLGIQECQAQVIEALLPQAINFHYKDFTIRRTDYDMGFIVQGCVAGQGMTDMDYMIKNRNHSKKNFNLILEQWMPWLGTIEETTALEEQWAEESIRYLQDKFKLLFSN</sequence>
<dbReference type="SUPFAM" id="SSF51658">
    <property type="entry name" value="Xylose isomerase-like"/>
    <property type="match status" value="1"/>
</dbReference>
<feature type="domain" description="Xylose isomerase-like TIM barrel" evidence="1">
    <location>
        <begin position="87"/>
        <end position="268"/>
    </location>
</feature>
<protein>
    <submittedName>
        <fullName evidence="2">TIM barrel protein</fullName>
    </submittedName>
</protein>
<dbReference type="InterPro" id="IPR036237">
    <property type="entry name" value="Xyl_isomerase-like_sf"/>
</dbReference>
<accession>A0ABV1FHQ4</accession>
<gene>
    <name evidence="2" type="ORF">WMO29_08795</name>
</gene>
<keyword evidence="3" id="KW-1185">Reference proteome</keyword>
<proteinExistence type="predicted"/>
<dbReference type="Pfam" id="PF01261">
    <property type="entry name" value="AP_endonuc_2"/>
    <property type="match status" value="1"/>
</dbReference>
<evidence type="ECO:0000259" key="1">
    <source>
        <dbReference type="Pfam" id="PF01261"/>
    </source>
</evidence>
<comment type="caution">
    <text evidence="2">The sequence shown here is derived from an EMBL/GenBank/DDBJ whole genome shotgun (WGS) entry which is preliminary data.</text>
</comment>
<name>A0ABV1FHQ4_9FIRM</name>
<dbReference type="RefSeq" id="WP_349164546.1">
    <property type="nucleotide sequence ID" value="NZ_JBBMFE010000007.1"/>
</dbReference>
<evidence type="ECO:0000313" key="2">
    <source>
        <dbReference type="EMBL" id="MEQ2472585.1"/>
    </source>
</evidence>
<reference evidence="2 3" key="1">
    <citation type="submission" date="2024-03" db="EMBL/GenBank/DDBJ databases">
        <title>Human intestinal bacterial collection.</title>
        <authorList>
            <person name="Pauvert C."/>
            <person name="Hitch T.C.A."/>
            <person name="Clavel T."/>
        </authorList>
    </citation>
    <scope>NUCLEOTIDE SEQUENCE [LARGE SCALE GENOMIC DNA]</scope>
    <source>
        <strain evidence="2 3">CLA-AA-H132</strain>
    </source>
</reference>
<dbReference type="Proteomes" id="UP001438008">
    <property type="component" value="Unassembled WGS sequence"/>
</dbReference>
<dbReference type="EMBL" id="JBBMFE010000007">
    <property type="protein sequence ID" value="MEQ2472585.1"/>
    <property type="molecule type" value="Genomic_DNA"/>
</dbReference>
<evidence type="ECO:0000313" key="3">
    <source>
        <dbReference type="Proteomes" id="UP001438008"/>
    </source>
</evidence>
<organism evidence="2 3">
    <name type="scientific">Laedolimicola intestinihominis</name>
    <dbReference type="NCBI Taxonomy" id="3133166"/>
    <lineage>
        <taxon>Bacteria</taxon>
        <taxon>Bacillati</taxon>
        <taxon>Bacillota</taxon>
        <taxon>Clostridia</taxon>
        <taxon>Lachnospirales</taxon>
        <taxon>Lachnospiraceae</taxon>
        <taxon>Laedolimicola</taxon>
    </lineage>
</organism>
<dbReference type="Gene3D" id="3.20.20.150">
    <property type="entry name" value="Divalent-metal-dependent TIM barrel enzymes"/>
    <property type="match status" value="1"/>
</dbReference>
<dbReference type="InterPro" id="IPR013022">
    <property type="entry name" value="Xyl_isomerase-like_TIM-brl"/>
</dbReference>